<accession>A0A8J3ET91</accession>
<evidence type="ECO:0000313" key="1">
    <source>
        <dbReference type="EMBL" id="GGI09044.1"/>
    </source>
</evidence>
<dbReference type="RefSeq" id="WP_130650203.1">
    <property type="nucleotide sequence ID" value="NZ_BMHA01000014.1"/>
</dbReference>
<name>A0A8J3ET91_9ACTN</name>
<keyword evidence="2" id="KW-1185">Reference proteome</keyword>
<organism evidence="1 2">
    <name type="scientific">Egicoccus halophilus</name>
    <dbReference type="NCBI Taxonomy" id="1670830"/>
    <lineage>
        <taxon>Bacteria</taxon>
        <taxon>Bacillati</taxon>
        <taxon>Actinomycetota</taxon>
        <taxon>Nitriliruptoria</taxon>
        <taxon>Egicoccales</taxon>
        <taxon>Egicoccaceae</taxon>
        <taxon>Egicoccus</taxon>
    </lineage>
</organism>
<dbReference type="AlphaFoldDB" id="A0A8J3ET91"/>
<gene>
    <name evidence="1" type="ORF">GCM10011354_32110</name>
</gene>
<dbReference type="OrthoDB" id="34452at2"/>
<evidence type="ECO:0000313" key="2">
    <source>
        <dbReference type="Proteomes" id="UP000650511"/>
    </source>
</evidence>
<sequence>MSHGFPESFAVANEDAKREIMATRTGAEKWVGSPFEWIMSLPSRTRGKAGEVLVEKWLTTVGLAVTRPQNSGHDRIVNGRKLEIKFSTLWDKQNTYVFQQLRDQDYEFIFLLGASPNDVHAWCPPKALAFDHAVPQHGGSKGTDTRWLTFPAVSPPDWLEPYGGSLDDCERVIKESF</sequence>
<dbReference type="EMBL" id="BMHA01000014">
    <property type="protein sequence ID" value="GGI09044.1"/>
    <property type="molecule type" value="Genomic_DNA"/>
</dbReference>
<comment type="caution">
    <text evidence="1">The sequence shown here is derived from an EMBL/GenBank/DDBJ whole genome shotgun (WGS) entry which is preliminary data.</text>
</comment>
<proteinExistence type="predicted"/>
<protein>
    <submittedName>
        <fullName evidence="1">Uncharacterized protein</fullName>
    </submittedName>
</protein>
<reference evidence="1" key="1">
    <citation type="journal article" date="2014" name="Int. J. Syst. Evol. Microbiol.">
        <title>Complete genome sequence of Corynebacterium casei LMG S-19264T (=DSM 44701T), isolated from a smear-ripened cheese.</title>
        <authorList>
            <consortium name="US DOE Joint Genome Institute (JGI-PGF)"/>
            <person name="Walter F."/>
            <person name="Albersmeier A."/>
            <person name="Kalinowski J."/>
            <person name="Ruckert C."/>
        </authorList>
    </citation>
    <scope>NUCLEOTIDE SEQUENCE</scope>
    <source>
        <strain evidence="1">CGMCC 1.14988</strain>
    </source>
</reference>
<dbReference type="Proteomes" id="UP000650511">
    <property type="component" value="Unassembled WGS sequence"/>
</dbReference>
<reference evidence="1" key="2">
    <citation type="submission" date="2020-09" db="EMBL/GenBank/DDBJ databases">
        <authorList>
            <person name="Sun Q."/>
            <person name="Zhou Y."/>
        </authorList>
    </citation>
    <scope>NUCLEOTIDE SEQUENCE</scope>
    <source>
        <strain evidence="1">CGMCC 1.14988</strain>
    </source>
</reference>